<feature type="compositionally biased region" description="Gly residues" evidence="1">
    <location>
        <begin position="45"/>
        <end position="60"/>
    </location>
</feature>
<comment type="caution">
    <text evidence="2">The sequence shown here is derived from an EMBL/GenBank/DDBJ whole genome shotgun (WGS) entry which is preliminary data.</text>
</comment>
<dbReference type="Proteomes" id="UP000184267">
    <property type="component" value="Unassembled WGS sequence"/>
</dbReference>
<evidence type="ECO:0000313" key="2">
    <source>
        <dbReference type="EMBL" id="OJT03434.1"/>
    </source>
</evidence>
<feature type="region of interest" description="Disordered" evidence="1">
    <location>
        <begin position="1"/>
        <end position="67"/>
    </location>
</feature>
<accession>A0A1M2V772</accession>
<dbReference type="AlphaFoldDB" id="A0A1M2V772"/>
<sequence>MDRSSGVPALDAGGGGGGGSGARYHPYQQNDRGGANSCQNRHGGRGGGRGGGGYGGGGFHGQQPFGTGRGQAAGGSLCLVCAQTGHRVEHRATTFIAPARTGDTLARSAGPPVITPVVAGASERGRIITTYRADVFEEELRRWELWEEFGYLPTRLRGGFPIGNMEPLTRTFTPENHKGGKENMAFIEDYVAEQVALGHMTGPYSRMRVEEILGSHFRSSPLSVVEKAGSVGKWRLIQNCSFPDEFGISVNDMIDSDDFPMKWGTAAEVAEIKHEAREARAGSAFFMRAEHARVSSRVQVRAESHLHHAGRVEEVRSRQRTRVADASKEGARGAGFVQRHARESRRQAQGAIGRAEAHGYLQVATAPPGAQMATLDIDSAFRRIPIWPPHKAYLVVQARPERFLINHVCCFGIGSGPGLQGGVMDPFVALLDVRLWGPNKKWVNDLNNMHFPIAAGPNPGEWIYGHSVEDIFELAGRLGVPLHQEKWTRHEYTGVYAGFVWDLPNKTVAIVESKRDKYVHRLDAALAEAKDGTGCVDLKTMQKLNGTLTHCTFVYTSGRSFLAGLSTFIASFTNEHARRYPPKSVISDLKWWRAILAKPSIRRPLVPRGEIRDLDMWVDASSNWGIGIVIGQEWDAWHWAVPYGEWHVQGRDIGWAEMVAIELLMRRLEELGWKNADFRIRSDNDGVIKAFRKGQSRNWQVNLSIRRTEHLCLARNLFAHPKYVNTKVNRADSVSRGAPDPSLKCFRCGFDMPKELAPYLDHV</sequence>
<dbReference type="EMBL" id="MNAD01001612">
    <property type="protein sequence ID" value="OJT03434.1"/>
    <property type="molecule type" value="Genomic_DNA"/>
</dbReference>
<keyword evidence="3" id="KW-1185">Reference proteome</keyword>
<name>A0A1M2V772_TRAPU</name>
<dbReference type="OMA" id="CSATTHA"/>
<organism evidence="2 3">
    <name type="scientific">Trametes pubescens</name>
    <name type="common">White-rot fungus</name>
    <dbReference type="NCBI Taxonomy" id="154538"/>
    <lineage>
        <taxon>Eukaryota</taxon>
        <taxon>Fungi</taxon>
        <taxon>Dikarya</taxon>
        <taxon>Basidiomycota</taxon>
        <taxon>Agaricomycotina</taxon>
        <taxon>Agaricomycetes</taxon>
        <taxon>Polyporales</taxon>
        <taxon>Polyporaceae</taxon>
        <taxon>Trametes</taxon>
    </lineage>
</organism>
<dbReference type="PANTHER" id="PTHR33050:SF7">
    <property type="entry name" value="RIBONUCLEASE H"/>
    <property type="match status" value="1"/>
</dbReference>
<feature type="compositionally biased region" description="Gly residues" evidence="1">
    <location>
        <begin position="12"/>
        <end position="21"/>
    </location>
</feature>
<gene>
    <name evidence="2" type="ORF">TRAPUB_5853</name>
</gene>
<dbReference type="PANTHER" id="PTHR33050">
    <property type="entry name" value="REVERSE TRANSCRIPTASE DOMAIN-CONTAINING PROTEIN"/>
    <property type="match status" value="1"/>
</dbReference>
<evidence type="ECO:0000256" key="1">
    <source>
        <dbReference type="SAM" id="MobiDB-lite"/>
    </source>
</evidence>
<feature type="compositionally biased region" description="Polar residues" evidence="1">
    <location>
        <begin position="27"/>
        <end position="40"/>
    </location>
</feature>
<evidence type="ECO:0000313" key="3">
    <source>
        <dbReference type="Proteomes" id="UP000184267"/>
    </source>
</evidence>
<feature type="compositionally biased region" description="Basic and acidic residues" evidence="1">
    <location>
        <begin position="314"/>
        <end position="331"/>
    </location>
</feature>
<proteinExistence type="predicted"/>
<dbReference type="OrthoDB" id="3248529at2759"/>
<reference evidence="2 3" key="1">
    <citation type="submission" date="2016-10" db="EMBL/GenBank/DDBJ databases">
        <title>Genome sequence of the basidiomycete white-rot fungus Trametes pubescens.</title>
        <authorList>
            <person name="Makela M.R."/>
            <person name="Granchi Z."/>
            <person name="Peng M."/>
            <person name="De Vries R.P."/>
            <person name="Grigoriev I."/>
            <person name="Riley R."/>
            <person name="Hilden K."/>
        </authorList>
    </citation>
    <scope>NUCLEOTIDE SEQUENCE [LARGE SCALE GENOMIC DNA]</scope>
    <source>
        <strain evidence="2 3">FBCC735</strain>
    </source>
</reference>
<dbReference type="InterPro" id="IPR052055">
    <property type="entry name" value="Hepadnavirus_pol/RT"/>
</dbReference>
<dbReference type="STRING" id="154538.A0A1M2V772"/>
<feature type="region of interest" description="Disordered" evidence="1">
    <location>
        <begin position="314"/>
        <end position="351"/>
    </location>
</feature>
<protein>
    <submittedName>
        <fullName evidence="2">Uncharacterized protein</fullName>
    </submittedName>
</protein>